<evidence type="ECO:0000256" key="3">
    <source>
        <dbReference type="ARBA" id="ARBA00022989"/>
    </source>
</evidence>
<dbReference type="InterPro" id="IPR050549">
    <property type="entry name" value="MFS_Trehalose_Transporter"/>
</dbReference>
<dbReference type="InterPro" id="IPR020846">
    <property type="entry name" value="MFS_dom"/>
</dbReference>
<feature type="region of interest" description="Disordered" evidence="5">
    <location>
        <begin position="214"/>
        <end position="234"/>
    </location>
</feature>
<evidence type="ECO:0000256" key="2">
    <source>
        <dbReference type="ARBA" id="ARBA00022692"/>
    </source>
</evidence>
<accession>A0A4C1SUA4</accession>
<organism evidence="8 9">
    <name type="scientific">Eumeta variegata</name>
    <name type="common">Bagworm moth</name>
    <name type="synonym">Eumeta japonica</name>
    <dbReference type="NCBI Taxonomy" id="151549"/>
    <lineage>
        <taxon>Eukaryota</taxon>
        <taxon>Metazoa</taxon>
        <taxon>Ecdysozoa</taxon>
        <taxon>Arthropoda</taxon>
        <taxon>Hexapoda</taxon>
        <taxon>Insecta</taxon>
        <taxon>Pterygota</taxon>
        <taxon>Neoptera</taxon>
        <taxon>Endopterygota</taxon>
        <taxon>Lepidoptera</taxon>
        <taxon>Glossata</taxon>
        <taxon>Ditrysia</taxon>
        <taxon>Tineoidea</taxon>
        <taxon>Psychidae</taxon>
        <taxon>Oiketicinae</taxon>
        <taxon>Eumeta</taxon>
    </lineage>
</organism>
<feature type="transmembrane region" description="Helical" evidence="6">
    <location>
        <begin position="46"/>
        <end position="71"/>
    </location>
</feature>
<evidence type="ECO:0000313" key="9">
    <source>
        <dbReference type="Proteomes" id="UP000299102"/>
    </source>
</evidence>
<sequence>MFQTFVVSGAALNIAGHGCAHGYPAVLFAQLGHNSTNSILNEHDISWITAISSITTFPVIFLTPPLISLYGKRKTHMISTIPAILGWMMFAFTASLPLFLAARLMHGLSFGIRLPLSPALVAEYTDPKYRGAFIVEDTLPMCLMTTYVLSFCLGLAPINWVICGEIFPTAHRNVGTTMSMAFVSIIFMVCMKTTPHLFVAIGVEEKEIKDDEVEKDEVRKSNFRSKKNMDKHPL</sequence>
<dbReference type="InterPro" id="IPR036259">
    <property type="entry name" value="MFS_trans_sf"/>
</dbReference>
<comment type="caution">
    <text evidence="8">The sequence shown here is derived from an EMBL/GenBank/DDBJ whole genome shotgun (WGS) entry which is preliminary data.</text>
</comment>
<dbReference type="EMBL" id="BGZK01000015">
    <property type="protein sequence ID" value="GBP04917.1"/>
    <property type="molecule type" value="Genomic_DNA"/>
</dbReference>
<dbReference type="PANTHER" id="PTHR48021">
    <property type="match status" value="1"/>
</dbReference>
<evidence type="ECO:0000256" key="5">
    <source>
        <dbReference type="SAM" id="MobiDB-lite"/>
    </source>
</evidence>
<feature type="domain" description="Major facilitator superfamily (MFS) profile" evidence="7">
    <location>
        <begin position="1"/>
        <end position="234"/>
    </location>
</feature>
<keyword evidence="3 6" id="KW-1133">Transmembrane helix</keyword>
<reference evidence="8 9" key="1">
    <citation type="journal article" date="2019" name="Commun. Biol.">
        <title>The bagworm genome reveals a unique fibroin gene that provides high tensile strength.</title>
        <authorList>
            <person name="Kono N."/>
            <person name="Nakamura H."/>
            <person name="Ohtoshi R."/>
            <person name="Tomita M."/>
            <person name="Numata K."/>
            <person name="Arakawa K."/>
        </authorList>
    </citation>
    <scope>NUCLEOTIDE SEQUENCE [LARGE SCALE GENOMIC DNA]</scope>
</reference>
<dbReference type="PROSITE" id="PS50850">
    <property type="entry name" value="MFS"/>
    <property type="match status" value="1"/>
</dbReference>
<evidence type="ECO:0000256" key="6">
    <source>
        <dbReference type="SAM" id="Phobius"/>
    </source>
</evidence>
<dbReference type="InterPro" id="IPR011701">
    <property type="entry name" value="MFS"/>
</dbReference>
<protein>
    <submittedName>
        <fullName evidence="8">Facilitated trehalose transporter Tret1</fullName>
    </submittedName>
</protein>
<gene>
    <name evidence="8" type="primary">Tret1</name>
    <name evidence="8" type="ORF">EVAR_3801_1</name>
</gene>
<feature type="transmembrane region" description="Helical" evidence="6">
    <location>
        <begin position="179"/>
        <end position="203"/>
    </location>
</feature>
<dbReference type="OrthoDB" id="4142200at2759"/>
<dbReference type="InterPro" id="IPR005829">
    <property type="entry name" value="Sugar_transporter_CS"/>
</dbReference>
<proteinExistence type="predicted"/>
<dbReference type="PROSITE" id="PS00217">
    <property type="entry name" value="SUGAR_TRANSPORT_2"/>
    <property type="match status" value="1"/>
</dbReference>
<name>A0A4C1SUA4_EUMVA</name>
<evidence type="ECO:0000259" key="7">
    <source>
        <dbReference type="PROSITE" id="PS50850"/>
    </source>
</evidence>
<dbReference type="Gene3D" id="1.20.1250.20">
    <property type="entry name" value="MFS general substrate transporter like domains"/>
    <property type="match status" value="2"/>
</dbReference>
<dbReference type="Pfam" id="PF07690">
    <property type="entry name" value="MFS_1"/>
    <property type="match status" value="1"/>
</dbReference>
<keyword evidence="2 6" id="KW-0812">Transmembrane</keyword>
<evidence type="ECO:0000313" key="8">
    <source>
        <dbReference type="EMBL" id="GBP04917.1"/>
    </source>
</evidence>
<feature type="transmembrane region" description="Helical" evidence="6">
    <location>
        <begin position="147"/>
        <end position="167"/>
    </location>
</feature>
<evidence type="ECO:0000256" key="4">
    <source>
        <dbReference type="ARBA" id="ARBA00023136"/>
    </source>
</evidence>
<keyword evidence="4 6" id="KW-0472">Membrane</keyword>
<feature type="transmembrane region" description="Helical" evidence="6">
    <location>
        <begin position="83"/>
        <end position="105"/>
    </location>
</feature>
<evidence type="ECO:0000256" key="1">
    <source>
        <dbReference type="ARBA" id="ARBA00004141"/>
    </source>
</evidence>
<dbReference type="GO" id="GO:0022857">
    <property type="term" value="F:transmembrane transporter activity"/>
    <property type="evidence" value="ECO:0007669"/>
    <property type="project" value="InterPro"/>
</dbReference>
<dbReference type="GO" id="GO:0016020">
    <property type="term" value="C:membrane"/>
    <property type="evidence" value="ECO:0007669"/>
    <property type="project" value="UniProtKB-SubCell"/>
</dbReference>
<dbReference type="PANTHER" id="PTHR48021:SF1">
    <property type="entry name" value="GH07001P-RELATED"/>
    <property type="match status" value="1"/>
</dbReference>
<dbReference type="AlphaFoldDB" id="A0A4C1SUA4"/>
<keyword evidence="9" id="KW-1185">Reference proteome</keyword>
<dbReference type="Proteomes" id="UP000299102">
    <property type="component" value="Unassembled WGS sequence"/>
</dbReference>
<comment type="subcellular location">
    <subcellularLocation>
        <location evidence="1">Membrane</location>
        <topology evidence="1">Multi-pass membrane protein</topology>
    </subcellularLocation>
</comment>
<dbReference type="SUPFAM" id="SSF103473">
    <property type="entry name" value="MFS general substrate transporter"/>
    <property type="match status" value="1"/>
</dbReference>